<feature type="region of interest" description="Disordered" evidence="1">
    <location>
        <begin position="46"/>
        <end position="71"/>
    </location>
</feature>
<keyword evidence="2" id="KW-0732">Signal</keyword>
<accession>A0A7R9GIJ8</accession>
<evidence type="ECO:0000313" key="4">
    <source>
        <dbReference type="Proteomes" id="UP000678499"/>
    </source>
</evidence>
<sequence>MAQRASPWSGTCSVAMTVLVSALEFFGGNGCRVGKLKEKKIRVEMSGERRDSIDREMAELEDDGRSTPESVFSLPISPLVSRLEPIPGPSTPKLARRVGADGVVQCSSDWSVKGDTLRSLTKPPWACSARWRDGQVHGLGPVRSP</sequence>
<evidence type="ECO:0000256" key="2">
    <source>
        <dbReference type="SAM" id="SignalP"/>
    </source>
</evidence>
<evidence type="ECO:0000256" key="1">
    <source>
        <dbReference type="SAM" id="MobiDB-lite"/>
    </source>
</evidence>
<feature type="signal peptide" evidence="2">
    <location>
        <begin position="1"/>
        <end position="22"/>
    </location>
</feature>
<feature type="compositionally biased region" description="Basic and acidic residues" evidence="1">
    <location>
        <begin position="46"/>
        <end position="66"/>
    </location>
</feature>
<dbReference type="EMBL" id="CAJPEX010006359">
    <property type="protein sequence ID" value="CAG0924041.1"/>
    <property type="molecule type" value="Genomic_DNA"/>
</dbReference>
<dbReference type="Proteomes" id="UP000678499">
    <property type="component" value="Unassembled WGS sequence"/>
</dbReference>
<organism evidence="3">
    <name type="scientific">Notodromas monacha</name>
    <dbReference type="NCBI Taxonomy" id="399045"/>
    <lineage>
        <taxon>Eukaryota</taxon>
        <taxon>Metazoa</taxon>
        <taxon>Ecdysozoa</taxon>
        <taxon>Arthropoda</taxon>
        <taxon>Crustacea</taxon>
        <taxon>Oligostraca</taxon>
        <taxon>Ostracoda</taxon>
        <taxon>Podocopa</taxon>
        <taxon>Podocopida</taxon>
        <taxon>Cypridocopina</taxon>
        <taxon>Cypridoidea</taxon>
        <taxon>Cyprididae</taxon>
        <taxon>Notodromas</taxon>
    </lineage>
</organism>
<reference evidence="3" key="1">
    <citation type="submission" date="2020-11" db="EMBL/GenBank/DDBJ databases">
        <authorList>
            <person name="Tran Van P."/>
        </authorList>
    </citation>
    <scope>NUCLEOTIDE SEQUENCE</scope>
</reference>
<feature type="chain" id="PRO_5036210865" evidence="2">
    <location>
        <begin position="23"/>
        <end position="145"/>
    </location>
</feature>
<protein>
    <submittedName>
        <fullName evidence="3">Uncharacterized protein</fullName>
    </submittedName>
</protein>
<dbReference type="AlphaFoldDB" id="A0A7R9GIJ8"/>
<evidence type="ECO:0000313" key="3">
    <source>
        <dbReference type="EMBL" id="CAD7283889.1"/>
    </source>
</evidence>
<keyword evidence="4" id="KW-1185">Reference proteome</keyword>
<gene>
    <name evidence="3" type="ORF">NMOB1V02_LOCUS11497</name>
</gene>
<name>A0A7R9GIJ8_9CRUS</name>
<proteinExistence type="predicted"/>
<dbReference type="EMBL" id="OA888396">
    <property type="protein sequence ID" value="CAD7283889.1"/>
    <property type="molecule type" value="Genomic_DNA"/>
</dbReference>